<keyword evidence="9" id="KW-1185">Reference proteome</keyword>
<evidence type="ECO:0000259" key="7">
    <source>
        <dbReference type="Pfam" id="PF16822"/>
    </source>
</evidence>
<name>A0ABT9BCZ0_9BACT</name>
<dbReference type="Proteomes" id="UP001176429">
    <property type="component" value="Unassembled WGS sequence"/>
</dbReference>
<keyword evidence="5" id="KW-0574">Periplasm</keyword>
<comment type="subcellular location">
    <subcellularLocation>
        <location evidence="1">Periplasm</location>
    </subcellularLocation>
</comment>
<feature type="domain" description="AlgX/AlgJ SGNH hydrolase-like" evidence="7">
    <location>
        <begin position="128"/>
        <end position="323"/>
    </location>
</feature>
<keyword evidence="6" id="KW-0016">Alginate biosynthesis</keyword>
<evidence type="ECO:0000256" key="6">
    <source>
        <dbReference type="ARBA" id="ARBA00022841"/>
    </source>
</evidence>
<evidence type="ECO:0000313" key="8">
    <source>
        <dbReference type="EMBL" id="MDO7874887.1"/>
    </source>
</evidence>
<dbReference type="InterPro" id="IPR031811">
    <property type="entry name" value="ALGX/ALGJ_SGNH-like"/>
</dbReference>
<comment type="pathway">
    <text evidence="2">Glycan biosynthesis; alginate biosynthesis.</text>
</comment>
<keyword evidence="4" id="KW-0732">Signal</keyword>
<reference evidence="8" key="1">
    <citation type="submission" date="2023-07" db="EMBL/GenBank/DDBJ databases">
        <authorList>
            <person name="Kim M.K."/>
        </authorList>
    </citation>
    <scope>NUCLEOTIDE SEQUENCE</scope>
    <source>
        <strain evidence="8">ASUV-10-1</strain>
    </source>
</reference>
<evidence type="ECO:0000256" key="2">
    <source>
        <dbReference type="ARBA" id="ARBA00005182"/>
    </source>
</evidence>
<dbReference type="RefSeq" id="WP_305006202.1">
    <property type="nucleotide sequence ID" value="NZ_JAUQSY010000005.1"/>
</dbReference>
<sequence>MEPVSQNNLAAAPARTKRRLLGGLFVLCLLPALQTALHMKIFRLPAVGFEPPRRRPGFSWQALRAGTYQDSLEQYATQKLGFRYWLIRPRNQVRYTLFGESSTPEIVSGKRQQLFERGPLQGYLNRQRQVPETEIRERVRLLRALQDSLAQRGKLLVFAIAPAKPSFYAELLPDSCQPLGQPARNYRLHAQSLQAAGINLIDFSALFKAWKATSPYPLFSPGGTHWSGYGVTRAADTLFRYMEQRGHFQLPAVRHTGMEISRQPRSTDDDLARILNLLVAPAVPLAYPTLAFDPPHDGQMQPRLLLVGDSFGYSLFESYPYLQRLFAPDSHFWYYNQEVHYPRSSPAPRVSSLNLREQLAAHDVVLLLFTEHNLVDFDHDFSRQALTALQAGR</sequence>
<organism evidence="8 9">
    <name type="scientific">Hymenobacter aranciens</name>
    <dbReference type="NCBI Taxonomy" id="3063996"/>
    <lineage>
        <taxon>Bacteria</taxon>
        <taxon>Pseudomonadati</taxon>
        <taxon>Bacteroidota</taxon>
        <taxon>Cytophagia</taxon>
        <taxon>Cytophagales</taxon>
        <taxon>Hymenobacteraceae</taxon>
        <taxon>Hymenobacter</taxon>
    </lineage>
</organism>
<comment type="caution">
    <text evidence="8">The sequence shown here is derived from an EMBL/GenBank/DDBJ whole genome shotgun (WGS) entry which is preliminary data.</text>
</comment>
<evidence type="ECO:0000256" key="3">
    <source>
        <dbReference type="ARBA" id="ARBA00022679"/>
    </source>
</evidence>
<keyword evidence="3" id="KW-0808">Transferase</keyword>
<dbReference type="Pfam" id="PF16822">
    <property type="entry name" value="ALGX"/>
    <property type="match status" value="1"/>
</dbReference>
<protein>
    <recommendedName>
        <fullName evidence="7">AlgX/AlgJ SGNH hydrolase-like domain-containing protein</fullName>
    </recommendedName>
</protein>
<evidence type="ECO:0000256" key="5">
    <source>
        <dbReference type="ARBA" id="ARBA00022764"/>
    </source>
</evidence>
<evidence type="ECO:0000313" key="9">
    <source>
        <dbReference type="Proteomes" id="UP001176429"/>
    </source>
</evidence>
<gene>
    <name evidence="8" type="ORF">Q5H93_09105</name>
</gene>
<accession>A0ABT9BCZ0</accession>
<proteinExistence type="predicted"/>
<dbReference type="EMBL" id="JAUQSY010000005">
    <property type="protein sequence ID" value="MDO7874887.1"/>
    <property type="molecule type" value="Genomic_DNA"/>
</dbReference>
<evidence type="ECO:0000256" key="1">
    <source>
        <dbReference type="ARBA" id="ARBA00004418"/>
    </source>
</evidence>
<evidence type="ECO:0000256" key="4">
    <source>
        <dbReference type="ARBA" id="ARBA00022729"/>
    </source>
</evidence>